<dbReference type="Proteomes" id="UP000063991">
    <property type="component" value="Chromosome"/>
</dbReference>
<dbReference type="SUPFAM" id="SSF158855">
    <property type="entry name" value="Lipase chaperone-like"/>
    <property type="match status" value="1"/>
</dbReference>
<keyword evidence="6" id="KW-0997">Cell inner membrane</keyword>
<keyword evidence="10" id="KW-0443">Lipid metabolism</keyword>
<evidence type="ECO:0000256" key="11">
    <source>
        <dbReference type="ARBA" id="ARBA00023136"/>
    </source>
</evidence>
<dbReference type="GO" id="GO:0005886">
    <property type="term" value="C:plasma membrane"/>
    <property type="evidence" value="ECO:0007669"/>
    <property type="project" value="UniProtKB-SubCell"/>
</dbReference>
<evidence type="ECO:0000256" key="3">
    <source>
        <dbReference type="ARBA" id="ARBA00010358"/>
    </source>
</evidence>
<dbReference type="EMBL" id="CP014323">
    <property type="protein sequence ID" value="AMJ99958.1"/>
    <property type="molecule type" value="Genomic_DNA"/>
</dbReference>
<evidence type="ECO:0000256" key="12">
    <source>
        <dbReference type="ARBA" id="ARBA00023186"/>
    </source>
</evidence>
<keyword evidence="5" id="KW-1003">Cell membrane</keyword>
<dbReference type="AlphaFoldDB" id="A0A126Q677"/>
<evidence type="ECO:0000256" key="6">
    <source>
        <dbReference type="ARBA" id="ARBA00022519"/>
    </source>
</evidence>
<evidence type="ECO:0000256" key="13">
    <source>
        <dbReference type="ARBA" id="ARBA00030948"/>
    </source>
</evidence>
<keyword evidence="11" id="KW-0472">Membrane</keyword>
<evidence type="ECO:0000313" key="17">
    <source>
        <dbReference type="EMBL" id="AMJ99958.1"/>
    </source>
</evidence>
<evidence type="ECO:0000256" key="4">
    <source>
        <dbReference type="ARBA" id="ARBA00019692"/>
    </source>
</evidence>
<dbReference type="RefSeq" id="WP_061096077.1">
    <property type="nucleotide sequence ID" value="NZ_CP014323.1"/>
</dbReference>
<feature type="region of interest" description="Disordered" evidence="16">
    <location>
        <begin position="37"/>
        <end position="59"/>
    </location>
</feature>
<keyword evidence="8" id="KW-0442">Lipid degradation</keyword>
<gene>
    <name evidence="17" type="ORF">AVL55_18445</name>
</gene>
<keyword evidence="7" id="KW-0812">Transmembrane</keyword>
<dbReference type="GO" id="GO:0016042">
    <property type="term" value="P:lipid catabolic process"/>
    <property type="evidence" value="ECO:0007669"/>
    <property type="project" value="UniProtKB-KW"/>
</dbReference>
<dbReference type="OrthoDB" id="6261068at2"/>
<proteinExistence type="inferred from homology"/>
<evidence type="ECO:0000256" key="1">
    <source>
        <dbReference type="ARBA" id="ARBA00003280"/>
    </source>
</evidence>
<feature type="compositionally biased region" description="Low complexity" evidence="16">
    <location>
        <begin position="37"/>
        <end position="50"/>
    </location>
</feature>
<keyword evidence="9" id="KW-1133">Transmembrane helix</keyword>
<reference evidence="17 18" key="1">
    <citation type="submission" date="2015-12" db="EMBL/GenBank/DDBJ databases">
        <authorList>
            <person name="Shamseldin A."/>
            <person name="Moawad H."/>
            <person name="Abd El-Rahim W.M."/>
            <person name="Sadowsky M.J."/>
        </authorList>
    </citation>
    <scope>NUCLEOTIDE SEQUENCE [LARGE SCALE GENOMIC DNA]</scope>
    <source>
        <strain evidence="17 18">D7</strain>
    </source>
</reference>
<dbReference type="GO" id="GO:0006457">
    <property type="term" value="P:protein folding"/>
    <property type="evidence" value="ECO:0007669"/>
    <property type="project" value="InterPro"/>
</dbReference>
<dbReference type="GO" id="GO:0051082">
    <property type="term" value="F:unfolded protein binding"/>
    <property type="evidence" value="ECO:0007669"/>
    <property type="project" value="InterPro"/>
</dbReference>
<accession>A0A126Q677</accession>
<comment type="similarity">
    <text evidence="3">Belongs to the lipase chaperone family.</text>
</comment>
<organism evidence="17 18">
    <name type="scientific">Alteromonas macleodii</name>
    <name type="common">Pseudoalteromonas macleodii</name>
    <dbReference type="NCBI Taxonomy" id="28108"/>
    <lineage>
        <taxon>Bacteria</taxon>
        <taxon>Pseudomonadati</taxon>
        <taxon>Pseudomonadota</taxon>
        <taxon>Gammaproteobacteria</taxon>
        <taxon>Alteromonadales</taxon>
        <taxon>Alteromonadaceae</taxon>
        <taxon>Alteromonas/Salinimonas group</taxon>
        <taxon>Alteromonas</taxon>
    </lineage>
</organism>
<evidence type="ECO:0000256" key="5">
    <source>
        <dbReference type="ARBA" id="ARBA00022475"/>
    </source>
</evidence>
<keyword evidence="12" id="KW-0143">Chaperone</keyword>
<comment type="function">
    <text evidence="1">May be involved in the folding of the extracellular lipase during its passage through the periplasm.</text>
</comment>
<evidence type="ECO:0000256" key="10">
    <source>
        <dbReference type="ARBA" id="ARBA00023098"/>
    </source>
</evidence>
<evidence type="ECO:0000256" key="2">
    <source>
        <dbReference type="ARBA" id="ARBA00004383"/>
    </source>
</evidence>
<evidence type="ECO:0000256" key="8">
    <source>
        <dbReference type="ARBA" id="ARBA00022963"/>
    </source>
</evidence>
<evidence type="ECO:0000256" key="7">
    <source>
        <dbReference type="ARBA" id="ARBA00022692"/>
    </source>
</evidence>
<evidence type="ECO:0000313" key="18">
    <source>
        <dbReference type="Proteomes" id="UP000063991"/>
    </source>
</evidence>
<protein>
    <recommendedName>
        <fullName evidence="4">Lipase chaperone</fullName>
    </recommendedName>
    <alternativeName>
        <fullName evidence="15">Lipase foldase</fullName>
    </alternativeName>
    <alternativeName>
        <fullName evidence="13">Lipase helper protein</fullName>
    </alternativeName>
    <alternativeName>
        <fullName evidence="14">Lipase modulator</fullName>
    </alternativeName>
</protein>
<evidence type="ECO:0000256" key="9">
    <source>
        <dbReference type="ARBA" id="ARBA00022989"/>
    </source>
</evidence>
<comment type="subcellular location">
    <subcellularLocation>
        <location evidence="2">Cell inner membrane</location>
        <topology evidence="2">Single-pass membrane protein</topology>
        <orientation evidence="2">Periplasmic side</orientation>
    </subcellularLocation>
</comment>
<sequence length="337" mass="38275">MAKHQLRRIFPILGGLLALLVFGAILYNQLASESQTSSSEDFSQRSSSGEQAKAEEYELEGRGAVHQVTDVGSHRDSDTDIAADRTKTDLIPFELNYSTKDAFDRFVFARTSEVPQAVKLAYTTHAHEVFTLSTQSDAIDLFARYVDYKVALSLVELDVDLASHSLQDVSFKLDEREEIRRTYFNNTEYHYLFSQEAQVDEAALARLSVAQENTLSRDERKALIVESIKAGNSAEREAFQPTLNMHRINEIKNNHSTINDRYNAVAAEFGSEVAERFSKTWAQQAQWQNRIAEYKTFRDNLAQQSLDSNAIEKALQEYQSAHFTDNEIKRLKVLTAL</sequence>
<evidence type="ECO:0000256" key="15">
    <source>
        <dbReference type="ARBA" id="ARBA00033028"/>
    </source>
</evidence>
<dbReference type="Pfam" id="PF03280">
    <property type="entry name" value="Lipase_chap"/>
    <property type="match status" value="1"/>
</dbReference>
<evidence type="ECO:0000256" key="16">
    <source>
        <dbReference type="SAM" id="MobiDB-lite"/>
    </source>
</evidence>
<evidence type="ECO:0000256" key="14">
    <source>
        <dbReference type="ARBA" id="ARBA00031542"/>
    </source>
</evidence>
<name>A0A126Q677_ALTMA</name>
<dbReference type="InterPro" id="IPR004961">
    <property type="entry name" value="Lipase_chaperone"/>
</dbReference>